<organism evidence="1 2">
    <name type="scientific">Rhizosphaericola mali</name>
    <dbReference type="NCBI Taxonomy" id="2545455"/>
    <lineage>
        <taxon>Bacteria</taxon>
        <taxon>Pseudomonadati</taxon>
        <taxon>Bacteroidota</taxon>
        <taxon>Chitinophagia</taxon>
        <taxon>Chitinophagales</taxon>
        <taxon>Chitinophagaceae</taxon>
        <taxon>Rhizosphaericola</taxon>
    </lineage>
</organism>
<accession>A0A5P2G5T3</accession>
<dbReference type="RefSeq" id="WP_131329380.1">
    <property type="nucleotide sequence ID" value="NZ_CP044016.1"/>
</dbReference>
<dbReference type="AlphaFoldDB" id="A0A5P2G5T3"/>
<evidence type="ECO:0000313" key="1">
    <source>
        <dbReference type="EMBL" id="QES88493.1"/>
    </source>
</evidence>
<evidence type="ECO:0000313" key="2">
    <source>
        <dbReference type="Proteomes" id="UP000292424"/>
    </source>
</evidence>
<sequence length="74" mass="8604">MYSVLTHITYSQKDFFKIFAPGNLIELALKNTKLFHKNINSNRNFIMPDASLGALYETDEIKIIEFEKIPEIKP</sequence>
<name>A0A5P2G5T3_9BACT</name>
<dbReference type="Proteomes" id="UP000292424">
    <property type="component" value="Chromosome"/>
</dbReference>
<protein>
    <submittedName>
        <fullName evidence="1">Uncharacterized protein</fullName>
    </submittedName>
</protein>
<proteinExistence type="predicted"/>
<reference evidence="1 2" key="1">
    <citation type="submission" date="2019-09" db="EMBL/GenBank/DDBJ databases">
        <title>Complete genome sequence of Arachidicoccus sp. B3-10 isolated from apple orchard soil.</title>
        <authorList>
            <person name="Kim H.S."/>
            <person name="Han K.-I."/>
            <person name="Suh M.K."/>
            <person name="Lee K.C."/>
            <person name="Eom M.K."/>
            <person name="Kim J.-S."/>
            <person name="Kang S.W."/>
            <person name="Sin Y."/>
            <person name="Lee J.-S."/>
        </authorList>
    </citation>
    <scope>NUCLEOTIDE SEQUENCE [LARGE SCALE GENOMIC DNA]</scope>
    <source>
        <strain evidence="1 2">B3-10</strain>
    </source>
</reference>
<gene>
    <name evidence="1" type="ORF">E0W69_007400</name>
</gene>
<keyword evidence="2" id="KW-1185">Reference proteome</keyword>
<dbReference type="KEGG" id="arac:E0W69_007400"/>
<dbReference type="EMBL" id="CP044016">
    <property type="protein sequence ID" value="QES88493.1"/>
    <property type="molecule type" value="Genomic_DNA"/>
</dbReference>